<dbReference type="InterPro" id="IPR010998">
    <property type="entry name" value="Integrase_recombinase_N"/>
</dbReference>
<accession>A0AAX1Q8I1</accession>
<feature type="domain" description="Core-binding (CB)" evidence="3">
    <location>
        <begin position="69"/>
        <end position="150"/>
    </location>
</feature>
<evidence type="ECO:0000256" key="2">
    <source>
        <dbReference type="PROSITE-ProRule" id="PRU01248"/>
    </source>
</evidence>
<dbReference type="RefSeq" id="WP_111924541.1">
    <property type="nucleotide sequence ID" value="NZ_LVYK01000020.1"/>
</dbReference>
<sequence>MPYFRKVKSKKAKSGYTWSFTAELGIDPTTGKRKQKTKRGFATKKDAEKAYNEFMTEFQKGIYIDPKKMTVKDFVSEWLEARKSRLSPTTYAAEELRCQNWIIPFLGHLKIRQLKISHGQDFMEHLSEHLAPSTVNTVFALTVSILNRAVKYEYIYKNPFIHAERVKVKKQR</sequence>
<dbReference type="InterPro" id="IPR004107">
    <property type="entry name" value="Integrase_SAM-like_N"/>
</dbReference>
<dbReference type="PROSITE" id="PS51900">
    <property type="entry name" value="CB"/>
    <property type="match status" value="1"/>
</dbReference>
<dbReference type="InterPro" id="IPR044068">
    <property type="entry name" value="CB"/>
</dbReference>
<dbReference type="InterPro" id="IPR028259">
    <property type="entry name" value="AP2-like_int_N"/>
</dbReference>
<organism evidence="4 5">
    <name type="scientific">Priestia endophytica</name>
    <dbReference type="NCBI Taxonomy" id="135735"/>
    <lineage>
        <taxon>Bacteria</taxon>
        <taxon>Bacillati</taxon>
        <taxon>Bacillota</taxon>
        <taxon>Bacilli</taxon>
        <taxon>Bacillales</taxon>
        <taxon>Bacillaceae</taxon>
        <taxon>Priestia</taxon>
    </lineage>
</organism>
<dbReference type="Gene3D" id="1.10.150.130">
    <property type="match status" value="1"/>
</dbReference>
<protein>
    <recommendedName>
        <fullName evidence="3">Core-binding (CB) domain-containing protein</fullName>
    </recommendedName>
</protein>
<name>A0AAX1Q8I1_9BACI</name>
<proteinExistence type="predicted"/>
<dbReference type="AlphaFoldDB" id="A0AAX1Q8I1"/>
<dbReference type="GO" id="GO:0003677">
    <property type="term" value="F:DNA binding"/>
    <property type="evidence" value="ECO:0007669"/>
    <property type="project" value="UniProtKB-UniRule"/>
</dbReference>
<dbReference type="EMBL" id="LVYK01000020">
    <property type="protein sequence ID" value="RAS77404.1"/>
    <property type="molecule type" value="Genomic_DNA"/>
</dbReference>
<evidence type="ECO:0000256" key="1">
    <source>
        <dbReference type="ARBA" id="ARBA00023125"/>
    </source>
</evidence>
<comment type="caution">
    <text evidence="4">The sequence shown here is derived from an EMBL/GenBank/DDBJ whole genome shotgun (WGS) entry which is preliminary data.</text>
</comment>
<dbReference type="Pfam" id="PF14657">
    <property type="entry name" value="Arm-DNA-bind_4"/>
    <property type="match status" value="1"/>
</dbReference>
<dbReference type="Proteomes" id="UP000250174">
    <property type="component" value="Unassembled WGS sequence"/>
</dbReference>
<evidence type="ECO:0000313" key="4">
    <source>
        <dbReference type="EMBL" id="RAS77404.1"/>
    </source>
</evidence>
<evidence type="ECO:0000259" key="3">
    <source>
        <dbReference type="PROSITE" id="PS51900"/>
    </source>
</evidence>
<dbReference type="GO" id="GO:0015074">
    <property type="term" value="P:DNA integration"/>
    <property type="evidence" value="ECO:0007669"/>
    <property type="project" value="InterPro"/>
</dbReference>
<gene>
    <name evidence="4" type="ORF">A3864_11590</name>
</gene>
<keyword evidence="1 2" id="KW-0238">DNA-binding</keyword>
<dbReference type="Pfam" id="PF14659">
    <property type="entry name" value="Phage_int_SAM_3"/>
    <property type="match status" value="1"/>
</dbReference>
<reference evidence="4 5" key="1">
    <citation type="submission" date="2016-03" db="EMBL/GenBank/DDBJ databases">
        <title>Comparison of Bacillus endophyticus and B. anthracis characteristics using whole genome sequence analysis and microbiological techniques.</title>
        <authorList>
            <person name="Lekota K.E."/>
            <person name="Mafofo J."/>
            <person name="Rees J."/>
            <person name="Muchadeyi F.C."/>
            <person name="Madoroba E."/>
            <person name="Van Heerden H."/>
        </authorList>
    </citation>
    <scope>NUCLEOTIDE SEQUENCE [LARGE SCALE GENOMIC DNA]</scope>
    <source>
        <strain evidence="4 5">3631_10C</strain>
    </source>
</reference>
<dbReference type="InterPro" id="IPR011010">
    <property type="entry name" value="DNA_brk_join_enz"/>
</dbReference>
<evidence type="ECO:0000313" key="5">
    <source>
        <dbReference type="Proteomes" id="UP000250174"/>
    </source>
</evidence>
<dbReference type="SUPFAM" id="SSF56349">
    <property type="entry name" value="DNA breaking-rejoining enzymes"/>
    <property type="match status" value="1"/>
</dbReference>